<dbReference type="PANTHER" id="PTHR43434">
    <property type="entry name" value="PHOSPHOGLYCOLATE PHOSPHATASE"/>
    <property type="match status" value="1"/>
</dbReference>
<dbReference type="OrthoDB" id="5504491at2"/>
<accession>A0A495J7K6</accession>
<dbReference type="PANTHER" id="PTHR43434:SF19">
    <property type="entry name" value="PHOSPHONOACETALDEHYDE HYDROLASE"/>
    <property type="match status" value="1"/>
</dbReference>
<dbReference type="InterPro" id="IPR023198">
    <property type="entry name" value="PGP-like_dom2"/>
</dbReference>
<dbReference type="InterPro" id="IPR050155">
    <property type="entry name" value="HAD-like_hydrolase_sf"/>
</dbReference>
<dbReference type="Proteomes" id="UP000268007">
    <property type="component" value="Unassembled WGS sequence"/>
</dbReference>
<dbReference type="InterPro" id="IPR041492">
    <property type="entry name" value="HAD_2"/>
</dbReference>
<name>A0A495J7K6_9SPHI</name>
<dbReference type="EMBL" id="RBKU01000001">
    <property type="protein sequence ID" value="RKR84582.1"/>
    <property type="molecule type" value="Genomic_DNA"/>
</dbReference>
<dbReference type="NCBIfam" id="TIGR03351">
    <property type="entry name" value="PhnX-like"/>
    <property type="match status" value="1"/>
</dbReference>
<evidence type="ECO:0000313" key="2">
    <source>
        <dbReference type="Proteomes" id="UP000268007"/>
    </source>
</evidence>
<organism evidence="1 2">
    <name type="scientific">Mucilaginibacter gracilis</name>
    <dbReference type="NCBI Taxonomy" id="423350"/>
    <lineage>
        <taxon>Bacteria</taxon>
        <taxon>Pseudomonadati</taxon>
        <taxon>Bacteroidota</taxon>
        <taxon>Sphingobacteriia</taxon>
        <taxon>Sphingobacteriales</taxon>
        <taxon>Sphingobacteriaceae</taxon>
        <taxon>Mucilaginibacter</taxon>
    </lineage>
</organism>
<dbReference type="GO" id="GO:0005829">
    <property type="term" value="C:cytosol"/>
    <property type="evidence" value="ECO:0007669"/>
    <property type="project" value="TreeGrafter"/>
</dbReference>
<comment type="caution">
    <text evidence="1">The sequence shown here is derived from an EMBL/GenBank/DDBJ whole genome shotgun (WGS) entry which is preliminary data.</text>
</comment>
<sequence>MVVFDMAGTTVNENNVVYKTLRKAINEAGFNFTLDEVLAQGAGKEKLQAIKSVLNVYANNTDDALANSIYQNFIVQLADAYAKIEIFEQANASQLFAALKKRGILVVLNTGYNRQTALSLISKLGWQTGVDFDGLVTATDVSKNRPNPDMIWHAMQQFNITDAKTVAKVGDSIIDIEEGKNAGCGLNIGITSGAHTSQQLQTANPYKVIDNLIELLAVLDNQ</sequence>
<gene>
    <name evidence="1" type="ORF">BDD43_4828</name>
</gene>
<protein>
    <submittedName>
        <fullName evidence="1">Phosphonatase-like hydrolase</fullName>
    </submittedName>
</protein>
<dbReference type="SFLD" id="SFLDG01129">
    <property type="entry name" value="C1.5:_HAD__Beta-PGM__Phosphata"/>
    <property type="match status" value="1"/>
</dbReference>
<dbReference type="AlphaFoldDB" id="A0A495J7K6"/>
<reference evidence="1 2" key="1">
    <citation type="submission" date="2018-10" db="EMBL/GenBank/DDBJ databases">
        <title>Genomic Encyclopedia of Archaeal and Bacterial Type Strains, Phase II (KMG-II): from individual species to whole genera.</title>
        <authorList>
            <person name="Goeker M."/>
        </authorList>
    </citation>
    <scope>NUCLEOTIDE SEQUENCE [LARGE SCALE GENOMIC DNA]</scope>
    <source>
        <strain evidence="1 2">DSM 18602</strain>
    </source>
</reference>
<dbReference type="SUPFAM" id="SSF56784">
    <property type="entry name" value="HAD-like"/>
    <property type="match status" value="1"/>
</dbReference>
<evidence type="ECO:0000313" key="1">
    <source>
        <dbReference type="EMBL" id="RKR84582.1"/>
    </source>
</evidence>
<dbReference type="Pfam" id="PF13419">
    <property type="entry name" value="HAD_2"/>
    <property type="match status" value="1"/>
</dbReference>
<dbReference type="SFLD" id="SFLDS00003">
    <property type="entry name" value="Haloacid_Dehalogenase"/>
    <property type="match status" value="1"/>
</dbReference>
<keyword evidence="1" id="KW-0378">Hydrolase</keyword>
<keyword evidence="2" id="KW-1185">Reference proteome</keyword>
<dbReference type="GO" id="GO:0008967">
    <property type="term" value="F:phosphoglycolate phosphatase activity"/>
    <property type="evidence" value="ECO:0007669"/>
    <property type="project" value="TreeGrafter"/>
</dbReference>
<dbReference type="InterPro" id="IPR023214">
    <property type="entry name" value="HAD_sf"/>
</dbReference>
<dbReference type="InterPro" id="IPR022468">
    <property type="entry name" value="PhnX-like"/>
</dbReference>
<dbReference type="InterPro" id="IPR036412">
    <property type="entry name" value="HAD-like_sf"/>
</dbReference>
<dbReference type="GO" id="GO:0006281">
    <property type="term" value="P:DNA repair"/>
    <property type="evidence" value="ECO:0007669"/>
    <property type="project" value="TreeGrafter"/>
</dbReference>
<proteinExistence type="predicted"/>
<dbReference type="Gene3D" id="1.10.150.240">
    <property type="entry name" value="Putative phosphatase, domain 2"/>
    <property type="match status" value="1"/>
</dbReference>
<dbReference type="Gene3D" id="3.40.50.1000">
    <property type="entry name" value="HAD superfamily/HAD-like"/>
    <property type="match status" value="1"/>
</dbReference>